<sequence length="390" mass="41993">MNFKNNYKAVTIFTLSLVAGTLLLTRCTKSEGGEAAAAAPAQQFPVLVLAQKQATTYQEFSTTIEGIQDIEIRPQVSGYIDRILVDEGAYVQKGQTLFIINDRIYREAHNTANARLATAKANLATAELNVEKIKPLVSNNVVSDVQLKEAEAARDAAQASVNEALALVQSASINVGYTSVKAPADGYLGKIPFKTGSLVSMSTVEPLTVLSAVKAVYAYFSFSEVDFLNFTKNIPGKTLEEKLRQIPPVALALADNSIYPHTGKVEIVSGQFNDQTGAIAFRAIFPNADGLLRSGLTGKIRIPRVVDGAVIVPQESTFELQDKVFVLAVDAKNMVTSTPIGVADRFENFYLVSTGVKSGDRIVYAGLDKLRDGTVIDPQPVSLDSLQKGK</sequence>
<evidence type="ECO:0000259" key="7">
    <source>
        <dbReference type="Pfam" id="PF25967"/>
    </source>
</evidence>
<dbReference type="Gene3D" id="2.40.30.170">
    <property type="match status" value="1"/>
</dbReference>
<reference evidence="8 9" key="1">
    <citation type="submission" date="2018-06" db="EMBL/GenBank/DDBJ databases">
        <title>Chryseolinea flavus sp. nov., a member of the phylum Bacteroidetes isolated from soil.</title>
        <authorList>
            <person name="Li Y."/>
            <person name="Wang J."/>
        </authorList>
    </citation>
    <scope>NUCLEOTIDE SEQUENCE [LARGE SCALE GENOMIC DNA]</scope>
    <source>
        <strain evidence="8 9">SDU1-6</strain>
    </source>
</reference>
<comment type="similarity">
    <text evidence="2">Belongs to the membrane fusion protein (MFP) (TC 8.A.1) family.</text>
</comment>
<dbReference type="InterPro" id="IPR058625">
    <property type="entry name" value="MdtA-like_BSH"/>
</dbReference>
<evidence type="ECO:0000313" key="9">
    <source>
        <dbReference type="Proteomes" id="UP000251889"/>
    </source>
</evidence>
<feature type="coiled-coil region" evidence="3">
    <location>
        <begin position="109"/>
        <end position="167"/>
    </location>
</feature>
<dbReference type="GO" id="GO:0005886">
    <property type="term" value="C:plasma membrane"/>
    <property type="evidence" value="ECO:0007669"/>
    <property type="project" value="TreeGrafter"/>
</dbReference>
<dbReference type="SUPFAM" id="SSF111369">
    <property type="entry name" value="HlyD-like secretion proteins"/>
    <property type="match status" value="1"/>
</dbReference>
<proteinExistence type="inferred from homology"/>
<dbReference type="Pfam" id="PF25944">
    <property type="entry name" value="Beta-barrel_RND"/>
    <property type="match status" value="1"/>
</dbReference>
<evidence type="ECO:0000256" key="1">
    <source>
        <dbReference type="ARBA" id="ARBA00004196"/>
    </source>
</evidence>
<dbReference type="EMBL" id="QMFY01000007">
    <property type="protein sequence ID" value="RAW00438.1"/>
    <property type="molecule type" value="Genomic_DNA"/>
</dbReference>
<keyword evidence="3" id="KW-0175">Coiled coil</keyword>
<feature type="domain" description="Multidrug resistance protein MdtA-like barrel-sandwich hybrid" evidence="5">
    <location>
        <begin position="70"/>
        <end position="209"/>
    </location>
</feature>
<dbReference type="AlphaFoldDB" id="A0A364Y1D7"/>
<dbReference type="Gene3D" id="2.40.50.100">
    <property type="match status" value="1"/>
</dbReference>
<dbReference type="GO" id="GO:0030313">
    <property type="term" value="C:cell envelope"/>
    <property type="evidence" value="ECO:0007669"/>
    <property type="project" value="UniProtKB-SubCell"/>
</dbReference>
<dbReference type="RefSeq" id="WP_112747780.1">
    <property type="nucleotide sequence ID" value="NZ_QMFY01000007.1"/>
</dbReference>
<gene>
    <name evidence="8" type="ORF">DQQ10_15450</name>
</gene>
<dbReference type="InterPro" id="IPR058627">
    <property type="entry name" value="MdtA-like_C"/>
</dbReference>
<evidence type="ECO:0000259" key="6">
    <source>
        <dbReference type="Pfam" id="PF25944"/>
    </source>
</evidence>
<evidence type="ECO:0000259" key="4">
    <source>
        <dbReference type="Pfam" id="PF25876"/>
    </source>
</evidence>
<dbReference type="InterPro" id="IPR058626">
    <property type="entry name" value="MdtA-like_b-barrel"/>
</dbReference>
<dbReference type="PANTHER" id="PTHR30158">
    <property type="entry name" value="ACRA/E-RELATED COMPONENT OF DRUG EFFLUX TRANSPORTER"/>
    <property type="match status" value="1"/>
</dbReference>
<name>A0A364Y1D7_9BACT</name>
<evidence type="ECO:0000256" key="2">
    <source>
        <dbReference type="ARBA" id="ARBA00009477"/>
    </source>
</evidence>
<dbReference type="NCBIfam" id="TIGR01730">
    <property type="entry name" value="RND_mfp"/>
    <property type="match status" value="1"/>
</dbReference>
<dbReference type="Proteomes" id="UP000251889">
    <property type="component" value="Unassembled WGS sequence"/>
</dbReference>
<dbReference type="OrthoDB" id="9801814at2"/>
<dbReference type="Gene3D" id="1.10.287.470">
    <property type="entry name" value="Helix hairpin bin"/>
    <property type="match status" value="1"/>
</dbReference>
<dbReference type="Pfam" id="PF25967">
    <property type="entry name" value="RND-MFP_C"/>
    <property type="match status" value="1"/>
</dbReference>
<accession>A0A364Y1D7</accession>
<dbReference type="GO" id="GO:0046677">
    <property type="term" value="P:response to antibiotic"/>
    <property type="evidence" value="ECO:0007669"/>
    <property type="project" value="TreeGrafter"/>
</dbReference>
<evidence type="ECO:0000259" key="5">
    <source>
        <dbReference type="Pfam" id="PF25917"/>
    </source>
</evidence>
<dbReference type="PANTHER" id="PTHR30158:SF23">
    <property type="entry name" value="MULTIDRUG RESISTANCE PROTEIN MEXA"/>
    <property type="match status" value="1"/>
</dbReference>
<feature type="domain" description="Multidrug resistance protein MdtA-like C-terminal permuted SH3" evidence="7">
    <location>
        <begin position="309"/>
        <end position="369"/>
    </location>
</feature>
<keyword evidence="9" id="KW-1185">Reference proteome</keyword>
<dbReference type="Pfam" id="PF25876">
    <property type="entry name" value="HH_MFP_RND"/>
    <property type="match status" value="1"/>
</dbReference>
<feature type="domain" description="Multidrug resistance protein MdtA-like alpha-helical hairpin" evidence="4">
    <location>
        <begin position="110"/>
        <end position="178"/>
    </location>
</feature>
<dbReference type="InterPro" id="IPR058624">
    <property type="entry name" value="MdtA-like_HH"/>
</dbReference>
<protein>
    <submittedName>
        <fullName evidence="8">Efflux transporter periplasmic adaptor subunit</fullName>
    </submittedName>
</protein>
<evidence type="ECO:0000256" key="3">
    <source>
        <dbReference type="SAM" id="Coils"/>
    </source>
</evidence>
<evidence type="ECO:0000313" key="8">
    <source>
        <dbReference type="EMBL" id="RAW00438.1"/>
    </source>
</evidence>
<comment type="caution">
    <text evidence="8">The sequence shown here is derived from an EMBL/GenBank/DDBJ whole genome shotgun (WGS) entry which is preliminary data.</text>
</comment>
<dbReference type="GO" id="GO:0022857">
    <property type="term" value="F:transmembrane transporter activity"/>
    <property type="evidence" value="ECO:0007669"/>
    <property type="project" value="InterPro"/>
</dbReference>
<dbReference type="Pfam" id="PF25917">
    <property type="entry name" value="BSH_RND"/>
    <property type="match status" value="1"/>
</dbReference>
<organism evidence="8 9">
    <name type="scientific">Pseudochryseolinea flava</name>
    <dbReference type="NCBI Taxonomy" id="2059302"/>
    <lineage>
        <taxon>Bacteria</taxon>
        <taxon>Pseudomonadati</taxon>
        <taxon>Bacteroidota</taxon>
        <taxon>Cytophagia</taxon>
        <taxon>Cytophagales</taxon>
        <taxon>Fulvivirgaceae</taxon>
        <taxon>Pseudochryseolinea</taxon>
    </lineage>
</organism>
<dbReference type="Gene3D" id="2.40.420.20">
    <property type="match status" value="1"/>
</dbReference>
<comment type="subcellular location">
    <subcellularLocation>
        <location evidence="1">Cell envelope</location>
    </subcellularLocation>
</comment>
<feature type="domain" description="Multidrug resistance protein MdtA-like beta-barrel" evidence="6">
    <location>
        <begin position="216"/>
        <end position="302"/>
    </location>
</feature>
<dbReference type="InterPro" id="IPR006143">
    <property type="entry name" value="RND_pump_MFP"/>
</dbReference>